<dbReference type="GO" id="GO:0004107">
    <property type="term" value="F:chorismate synthase activity"/>
    <property type="evidence" value="ECO:0007669"/>
    <property type="project" value="UniProtKB-EC"/>
</dbReference>
<protein>
    <recommendedName>
        <fullName evidence="3 7">Chorismate synthase</fullName>
        <shortName evidence="7">CS</shortName>
        <ecNumber evidence="3 7">4.2.3.5</ecNumber>
    </recommendedName>
    <alternativeName>
        <fullName evidence="7">5-enolpyruvylshikimate-3-phosphate phospholyase</fullName>
    </alternativeName>
</protein>
<evidence type="ECO:0000256" key="9">
    <source>
        <dbReference type="SAM" id="MobiDB-lite"/>
    </source>
</evidence>
<dbReference type="RefSeq" id="WP_310926826.1">
    <property type="nucleotide sequence ID" value="NZ_JAMQOQ010000001.1"/>
</dbReference>
<feature type="binding site" evidence="7">
    <location>
        <begin position="301"/>
        <end position="305"/>
    </location>
    <ligand>
        <name>FMN</name>
        <dbReference type="ChEBI" id="CHEBI:58210"/>
    </ligand>
</feature>
<reference evidence="10 11" key="1">
    <citation type="submission" date="2022-06" db="EMBL/GenBank/DDBJ databases">
        <title>Halogeometricum sp. a new haloarchaeum isolate from saline soil.</title>
        <authorList>
            <person name="Strakova D."/>
            <person name="Galisteo C."/>
            <person name="Sanchez-Porro C."/>
            <person name="Ventosa A."/>
        </authorList>
    </citation>
    <scope>NUCLEOTIDE SEQUENCE [LARGE SCALE GENOMIC DNA]</scope>
    <source>
        <strain evidence="11">S3BR25-2</strain>
    </source>
</reference>
<comment type="function">
    <text evidence="7">Catalyzes the anti-1,4-elimination of the C-3 phosphate and the C-6 proR hydrogen from 5-enolpyruvylshikimate-3-phosphate (EPSP) to yield chorismate, which is the branch point compound that serves as the starting substrate for the three terminal pathways of aromatic amino acid biosynthesis. This reaction introduces a second double bond into the aromatic ring system.</text>
</comment>
<dbReference type="Gene3D" id="3.60.150.10">
    <property type="entry name" value="Chorismate synthase AroC"/>
    <property type="match status" value="1"/>
</dbReference>
<evidence type="ECO:0000256" key="3">
    <source>
        <dbReference type="ARBA" id="ARBA00013036"/>
    </source>
</evidence>
<feature type="binding site" evidence="7">
    <location>
        <position position="48"/>
    </location>
    <ligand>
        <name>NADP(+)</name>
        <dbReference type="ChEBI" id="CHEBI:58349"/>
    </ligand>
</feature>
<dbReference type="EC" id="4.2.3.5" evidence="3 7"/>
<dbReference type="InterPro" id="IPR000453">
    <property type="entry name" value="Chorismate_synth"/>
</dbReference>
<dbReference type="NCBIfam" id="TIGR00033">
    <property type="entry name" value="aroC"/>
    <property type="match status" value="1"/>
</dbReference>
<dbReference type="PANTHER" id="PTHR21085">
    <property type="entry name" value="CHORISMATE SYNTHASE"/>
    <property type="match status" value="1"/>
</dbReference>
<dbReference type="HAMAP" id="MF_00300">
    <property type="entry name" value="Chorismate_synth"/>
    <property type="match status" value="1"/>
</dbReference>
<keyword evidence="7" id="KW-0285">Flavoprotein</keyword>
<proteinExistence type="inferred from homology"/>
<gene>
    <name evidence="7 10" type="primary">aroC</name>
    <name evidence="10" type="ORF">NDI79_02255</name>
</gene>
<keyword evidence="7" id="KW-0521">NADP</keyword>
<evidence type="ECO:0000256" key="4">
    <source>
        <dbReference type="ARBA" id="ARBA00022605"/>
    </source>
</evidence>
<dbReference type="Pfam" id="PF01264">
    <property type="entry name" value="Chorismate_synt"/>
    <property type="match status" value="1"/>
</dbReference>
<dbReference type="PROSITE" id="PS00788">
    <property type="entry name" value="CHORISMATE_SYNTHASE_2"/>
    <property type="match status" value="1"/>
</dbReference>
<comment type="caution">
    <text evidence="10">The sequence shown here is derived from an EMBL/GenBank/DDBJ whole genome shotgun (WGS) entry which is preliminary data.</text>
</comment>
<dbReference type="CDD" id="cd07304">
    <property type="entry name" value="Chorismate_synthase"/>
    <property type="match status" value="1"/>
</dbReference>
<feature type="binding site" evidence="7">
    <location>
        <position position="286"/>
    </location>
    <ligand>
        <name>FMN</name>
        <dbReference type="ChEBI" id="CHEBI:58210"/>
    </ligand>
</feature>
<accession>A0ABU2FWS7</accession>
<comment type="cofactor">
    <cofactor evidence="7 8">
        <name>FMNH2</name>
        <dbReference type="ChEBI" id="CHEBI:57618"/>
    </cofactor>
    <text evidence="7 8">Reduced FMN (FMNH(2)).</text>
</comment>
<name>A0ABU2FWS7_9EURY</name>
<evidence type="ECO:0000256" key="1">
    <source>
        <dbReference type="ARBA" id="ARBA00005044"/>
    </source>
</evidence>
<dbReference type="InterPro" id="IPR035904">
    <property type="entry name" value="Chorismate_synth_AroC_sf"/>
</dbReference>
<feature type="region of interest" description="Disordered" evidence="9">
    <location>
        <begin position="360"/>
        <end position="383"/>
    </location>
</feature>
<comment type="similarity">
    <text evidence="2 7 8">Belongs to the chorismate synthase family.</text>
</comment>
<evidence type="ECO:0000256" key="6">
    <source>
        <dbReference type="ARBA" id="ARBA00023239"/>
    </source>
</evidence>
<comment type="caution">
    <text evidence="7">Lacks conserved residue(s) required for the propagation of feature annotation.</text>
</comment>
<dbReference type="PIRSF" id="PIRSF001456">
    <property type="entry name" value="Chorismate_synth"/>
    <property type="match status" value="1"/>
</dbReference>
<evidence type="ECO:0000256" key="8">
    <source>
        <dbReference type="RuleBase" id="RU000605"/>
    </source>
</evidence>
<dbReference type="NCBIfam" id="NF003793">
    <property type="entry name" value="PRK05382.1"/>
    <property type="match status" value="1"/>
</dbReference>
<dbReference type="PANTHER" id="PTHR21085:SF0">
    <property type="entry name" value="CHORISMATE SYNTHASE"/>
    <property type="match status" value="1"/>
</dbReference>
<keyword evidence="7" id="KW-0274">FAD</keyword>
<dbReference type="SUPFAM" id="SSF103263">
    <property type="entry name" value="Chorismate synthase, AroC"/>
    <property type="match status" value="1"/>
</dbReference>
<dbReference type="EMBL" id="JAMQOQ010000001">
    <property type="protein sequence ID" value="MDS0292991.1"/>
    <property type="molecule type" value="Genomic_DNA"/>
</dbReference>
<comment type="pathway">
    <text evidence="1 7 8">Metabolic intermediate biosynthesis; chorismate biosynthesis; chorismate from D-erythrose 4-phosphate and phosphoenolpyruvate: step 7/7.</text>
</comment>
<feature type="compositionally biased region" description="Basic and acidic residues" evidence="9">
    <location>
        <begin position="373"/>
        <end position="383"/>
    </location>
</feature>
<keyword evidence="6 7" id="KW-0456">Lyase</keyword>
<keyword evidence="4 7" id="KW-0028">Amino-acid biosynthesis</keyword>
<evidence type="ECO:0000313" key="10">
    <source>
        <dbReference type="EMBL" id="MDS0292991.1"/>
    </source>
</evidence>
<keyword evidence="11" id="KW-1185">Reference proteome</keyword>
<organism evidence="10 11">
    <name type="scientific">Halogeometricum luteum</name>
    <dbReference type="NCBI Taxonomy" id="2950537"/>
    <lineage>
        <taxon>Archaea</taxon>
        <taxon>Methanobacteriati</taxon>
        <taxon>Methanobacteriota</taxon>
        <taxon>Stenosarchaea group</taxon>
        <taxon>Halobacteria</taxon>
        <taxon>Halobacteriales</taxon>
        <taxon>Haloferacaceae</taxon>
        <taxon>Halogeometricum</taxon>
    </lineage>
</organism>
<dbReference type="PROSITE" id="PS00789">
    <property type="entry name" value="CHORISMATE_SYNTHASE_3"/>
    <property type="match status" value="1"/>
</dbReference>
<dbReference type="InterPro" id="IPR020541">
    <property type="entry name" value="Chorismate_synthase_CS"/>
</dbReference>
<evidence type="ECO:0000256" key="7">
    <source>
        <dbReference type="HAMAP-Rule" id="MF_00300"/>
    </source>
</evidence>
<comment type="catalytic activity">
    <reaction evidence="7 8">
        <text>5-O-(1-carboxyvinyl)-3-phosphoshikimate = chorismate + phosphate</text>
        <dbReference type="Rhea" id="RHEA:21020"/>
        <dbReference type="ChEBI" id="CHEBI:29748"/>
        <dbReference type="ChEBI" id="CHEBI:43474"/>
        <dbReference type="ChEBI" id="CHEBI:57701"/>
        <dbReference type="EC" id="4.2.3.5"/>
    </reaction>
</comment>
<keyword evidence="7" id="KW-0288">FMN</keyword>
<evidence type="ECO:0000256" key="5">
    <source>
        <dbReference type="ARBA" id="ARBA00023141"/>
    </source>
</evidence>
<feature type="binding site" evidence="7">
    <location>
        <begin position="125"/>
        <end position="127"/>
    </location>
    <ligand>
        <name>FMN</name>
        <dbReference type="ChEBI" id="CHEBI:58210"/>
    </ligand>
</feature>
<feature type="binding site" evidence="7">
    <location>
        <position position="328"/>
    </location>
    <ligand>
        <name>FMN</name>
        <dbReference type="ChEBI" id="CHEBI:58210"/>
    </ligand>
</feature>
<keyword evidence="5 7" id="KW-0057">Aromatic amino acid biosynthesis</keyword>
<dbReference type="Proteomes" id="UP001254813">
    <property type="component" value="Unassembled WGS sequence"/>
</dbReference>
<sequence length="383" mass="41729">MNGNRFGRLFQVTTYGESHGDAMGVTVSGCPAGLELDEDDVQAELDRRKPGQSMITTSRGEPDAVAINSGTQDGYTTGTPIGMVIENKDARSGKYEPYVTAPRPSHGDFTYSAKFGTRNWGGGGRSSARETVNWVAAGAVAKKILEEEGVEAKAHVNQIGDVEAPPVTFEEMVEHTEENEVRCAHPETAEEMLEKIEQYQQEGDSIGGSIYFETRGVPRGLGAPRFDAFPARLGQAMMAIPATTGFEFGLGREAREWTGKDRNEDWEFDGDGDPTPVGNKHGGIQGGITTGQPIFGEVTWHAPTSIPKEQKTVDWETGEEKDIQVVGRHDPVLPPRAVPVVEAMLYLTIVDFMLLGGRVNPDRMDGNPGEYDTDYHPRSPDNE</sequence>
<dbReference type="PROSITE" id="PS00787">
    <property type="entry name" value="CHORISMATE_SYNTHASE_1"/>
    <property type="match status" value="1"/>
</dbReference>
<evidence type="ECO:0000256" key="2">
    <source>
        <dbReference type="ARBA" id="ARBA00008014"/>
    </source>
</evidence>
<evidence type="ECO:0000313" key="11">
    <source>
        <dbReference type="Proteomes" id="UP001254813"/>
    </source>
</evidence>